<accession>A0A395I6Z8</accession>
<evidence type="ECO:0000313" key="3">
    <source>
        <dbReference type="EMBL" id="RAL15666.1"/>
    </source>
</evidence>
<dbReference type="GeneID" id="37195815"/>
<feature type="domain" description="Acyl-CoA thioesterase-like C-terminal" evidence="2">
    <location>
        <begin position="187"/>
        <end position="322"/>
    </location>
</feature>
<dbReference type="AlphaFoldDB" id="A0A395I6Z8"/>
<dbReference type="InterPro" id="IPR049450">
    <property type="entry name" value="ACOT8-like_C"/>
</dbReference>
<evidence type="ECO:0000259" key="1">
    <source>
        <dbReference type="Pfam" id="PF13622"/>
    </source>
</evidence>
<dbReference type="PANTHER" id="PTHR38110:SF3">
    <property type="entry name" value="THIOESTERASE-LIKE SUPERFAMILY-DOMAIN-CONTAINING PROTEIN"/>
    <property type="match status" value="1"/>
</dbReference>
<keyword evidence="4" id="KW-1185">Reference proteome</keyword>
<evidence type="ECO:0000313" key="4">
    <source>
        <dbReference type="Proteomes" id="UP000248961"/>
    </source>
</evidence>
<dbReference type="RefSeq" id="XP_025554820.1">
    <property type="nucleotide sequence ID" value="XM_025691526.1"/>
</dbReference>
<dbReference type="Pfam" id="PF20789">
    <property type="entry name" value="4HBT_3C"/>
    <property type="match status" value="1"/>
</dbReference>
<proteinExistence type="predicted"/>
<dbReference type="OrthoDB" id="2532955at2759"/>
<dbReference type="Pfam" id="PF13622">
    <property type="entry name" value="4HBT_3"/>
    <property type="match status" value="1"/>
</dbReference>
<feature type="domain" description="Acyl-CoA thioesterase-like N-terminal HotDog" evidence="1">
    <location>
        <begin position="29"/>
        <end position="107"/>
    </location>
</feature>
<dbReference type="VEuPathDB" id="FungiDB:BO97DRAFT_338597"/>
<gene>
    <name evidence="3" type="ORF">BO97DRAFT_338597</name>
</gene>
<evidence type="ECO:0000259" key="2">
    <source>
        <dbReference type="Pfam" id="PF20789"/>
    </source>
</evidence>
<reference evidence="3 4" key="1">
    <citation type="submission" date="2018-02" db="EMBL/GenBank/DDBJ databases">
        <title>The genomes of Aspergillus section Nigri reveals drivers in fungal speciation.</title>
        <authorList>
            <consortium name="DOE Joint Genome Institute"/>
            <person name="Vesth T.C."/>
            <person name="Nybo J."/>
            <person name="Theobald S."/>
            <person name="Brandl J."/>
            <person name="Frisvad J.C."/>
            <person name="Nielsen K.F."/>
            <person name="Lyhne E.K."/>
            <person name="Kogle M.E."/>
            <person name="Kuo A."/>
            <person name="Riley R."/>
            <person name="Clum A."/>
            <person name="Nolan M."/>
            <person name="Lipzen A."/>
            <person name="Salamov A."/>
            <person name="Henrissat B."/>
            <person name="Wiebenga A."/>
            <person name="De vries R.P."/>
            <person name="Grigoriev I.V."/>
            <person name="Mortensen U.H."/>
            <person name="Andersen M.R."/>
            <person name="Baker S.E."/>
        </authorList>
    </citation>
    <scope>NUCLEOTIDE SEQUENCE [LARGE SCALE GENOMIC DNA]</scope>
    <source>
        <strain evidence="3 4">CBS 101889</strain>
    </source>
</reference>
<dbReference type="Proteomes" id="UP000248961">
    <property type="component" value="Unassembled WGS sequence"/>
</dbReference>
<organism evidence="3 4">
    <name type="scientific">Aspergillus homomorphus (strain CBS 101889)</name>
    <dbReference type="NCBI Taxonomy" id="1450537"/>
    <lineage>
        <taxon>Eukaryota</taxon>
        <taxon>Fungi</taxon>
        <taxon>Dikarya</taxon>
        <taxon>Ascomycota</taxon>
        <taxon>Pezizomycotina</taxon>
        <taxon>Eurotiomycetes</taxon>
        <taxon>Eurotiomycetidae</taxon>
        <taxon>Eurotiales</taxon>
        <taxon>Aspergillaceae</taxon>
        <taxon>Aspergillus</taxon>
        <taxon>Aspergillus subgen. Circumdati</taxon>
    </lineage>
</organism>
<name>A0A395I6Z8_ASPHC</name>
<dbReference type="STRING" id="1450537.A0A395I6Z8"/>
<dbReference type="InterPro" id="IPR052389">
    <property type="entry name" value="Sec_Metab_Biosynth-Assoc"/>
</dbReference>
<dbReference type="InterPro" id="IPR049449">
    <property type="entry name" value="TesB_ACOT8-like_N"/>
</dbReference>
<evidence type="ECO:0008006" key="5">
    <source>
        <dbReference type="Google" id="ProtNLM"/>
    </source>
</evidence>
<dbReference type="InterPro" id="IPR029069">
    <property type="entry name" value="HotDog_dom_sf"/>
</dbReference>
<sequence length="335" mass="36268">MVAPPHGAAFETAIQVTPIDSHHYSAQLQQDWCIGTVPHGGYTSAILYRLALTHFAHTHPQQYRGSATPIALQLTFLRRTAVGEALLTVEDVKIGLRTSTIHVTLSQCKDKGNKTPSGTGQEEPEVKIAGYITVSPAYAEVGLTTPTGWTPLPVPAQGSRADGGVDLVTLGKTGRDGEWERIKLPFPEFRRATQHVDLYSPRQPKTMATVDQWARLRPGGDQTARWSNEAVVYLTDTFPVALSGLDRMAATAEGDGEAGGRHWYPTVALNIDLKKRLPATGEEWLYSRVQTVSVQDGRTDLGVTVMDATGQVVAVATQVGLVVSASRNVGQRPRL</sequence>
<dbReference type="PANTHER" id="PTHR38110">
    <property type="entry name" value="CHROMOSOME 23, WHOLE GENOME SHOTGUN SEQUENCE"/>
    <property type="match status" value="1"/>
</dbReference>
<dbReference type="InterPro" id="IPR042171">
    <property type="entry name" value="Acyl-CoA_hotdog"/>
</dbReference>
<dbReference type="Gene3D" id="2.40.160.210">
    <property type="entry name" value="Acyl-CoA thioesterase, double hotdog domain"/>
    <property type="match status" value="1"/>
</dbReference>
<dbReference type="SUPFAM" id="SSF54637">
    <property type="entry name" value="Thioesterase/thiol ester dehydrase-isomerase"/>
    <property type="match status" value="1"/>
</dbReference>
<dbReference type="EMBL" id="KZ824271">
    <property type="protein sequence ID" value="RAL15666.1"/>
    <property type="molecule type" value="Genomic_DNA"/>
</dbReference>
<protein>
    <recommendedName>
        <fullName evidence="5">Thioesterase family protein</fullName>
    </recommendedName>
</protein>